<dbReference type="InterPro" id="IPR023606">
    <property type="entry name" value="CoA-Trfase_III_dom_1_sf"/>
</dbReference>
<dbReference type="PANTHER" id="PTHR48207">
    <property type="entry name" value="SUCCINATE--HYDROXYMETHYLGLUTARATE COA-TRANSFERASE"/>
    <property type="match status" value="1"/>
</dbReference>
<dbReference type="GO" id="GO:0008410">
    <property type="term" value="F:CoA-transferase activity"/>
    <property type="evidence" value="ECO:0007669"/>
    <property type="project" value="TreeGrafter"/>
</dbReference>
<keyword evidence="1 2" id="KW-0808">Transferase</keyword>
<gene>
    <name evidence="2" type="ORF">A2Y62_13625</name>
</gene>
<dbReference type="InterPro" id="IPR003673">
    <property type="entry name" value="CoA-Trfase_fam_III"/>
</dbReference>
<dbReference type="Proteomes" id="UP000178943">
    <property type="component" value="Unassembled WGS sequence"/>
</dbReference>
<comment type="caution">
    <text evidence="2">The sequence shown here is derived from an EMBL/GenBank/DDBJ whole genome shotgun (WGS) entry which is preliminary data.</text>
</comment>
<dbReference type="PANTHER" id="PTHR48207:SF3">
    <property type="entry name" value="SUCCINATE--HYDROXYMETHYLGLUTARATE COA-TRANSFERASE"/>
    <property type="match status" value="1"/>
</dbReference>
<evidence type="ECO:0000313" key="3">
    <source>
        <dbReference type="Proteomes" id="UP000178943"/>
    </source>
</evidence>
<dbReference type="Pfam" id="PF02515">
    <property type="entry name" value="CoA_transf_3"/>
    <property type="match status" value="1"/>
</dbReference>
<proteinExistence type="predicted"/>
<dbReference type="InterPro" id="IPR050483">
    <property type="entry name" value="CoA-transferase_III_domain"/>
</dbReference>
<name>A0A1F5V7F9_9BACT</name>
<dbReference type="Gene3D" id="3.30.1540.10">
    <property type="entry name" value="formyl-coa transferase, domain 3"/>
    <property type="match status" value="1"/>
</dbReference>
<accession>A0A1F5V7F9</accession>
<protein>
    <submittedName>
        <fullName evidence="2">CoA-transferase</fullName>
    </submittedName>
</protein>
<sequence>MKLLEGIRILDLTNVLAGPFTTLYLALCGAEVIKIENPDGGDLARKLGNVPDLNKQLMGTSFLAQNANKKSMTLNLKEQEGKEIFLKLVKTADVIVENYRPAVMERLGLSYKVLSELNSRIIYCAISGFGQTGPDAYKPAYDQIIQGLSGVMAVNGDERLNPLRCGFPVCDTVGGLNGAFAIMGALFYREKTGEGQFIDIALLDSIMPLMGWVAANLLIGKQAPQLLGNDNFTAAPSGTFVTKNGYINIAANQQLQWETLTQILGVPELVNDPRFKERDIRKNNRKALTPLLEEKLKQQDTVYWVEIFNKNGVPAGEILSLEDALTQPQVQHRKTIENIETPGIGEIPLFNLTAHFEKTPASIDTPPPRLGAHTEEVLAELGYSPEQIDTFKQKGII</sequence>
<evidence type="ECO:0000313" key="2">
    <source>
        <dbReference type="EMBL" id="OGF59325.1"/>
    </source>
</evidence>
<dbReference type="EMBL" id="MFGW01000217">
    <property type="protein sequence ID" value="OGF59325.1"/>
    <property type="molecule type" value="Genomic_DNA"/>
</dbReference>
<dbReference type="AlphaFoldDB" id="A0A1F5V7F9"/>
<dbReference type="SUPFAM" id="SSF89796">
    <property type="entry name" value="CoA-transferase family III (CaiB/BaiF)"/>
    <property type="match status" value="1"/>
</dbReference>
<dbReference type="STRING" id="1817863.A2Y62_13625"/>
<evidence type="ECO:0000256" key="1">
    <source>
        <dbReference type="ARBA" id="ARBA00022679"/>
    </source>
</evidence>
<dbReference type="InterPro" id="IPR044855">
    <property type="entry name" value="CoA-Trfase_III_dom3_sf"/>
</dbReference>
<organism evidence="2 3">
    <name type="scientific">Candidatus Fischerbacteria bacterium RBG_13_37_8</name>
    <dbReference type="NCBI Taxonomy" id="1817863"/>
    <lineage>
        <taxon>Bacteria</taxon>
        <taxon>Candidatus Fischeribacteriota</taxon>
    </lineage>
</organism>
<reference evidence="2 3" key="1">
    <citation type="journal article" date="2016" name="Nat. Commun.">
        <title>Thousands of microbial genomes shed light on interconnected biogeochemical processes in an aquifer system.</title>
        <authorList>
            <person name="Anantharaman K."/>
            <person name="Brown C.T."/>
            <person name="Hug L.A."/>
            <person name="Sharon I."/>
            <person name="Castelle C.J."/>
            <person name="Probst A.J."/>
            <person name="Thomas B.C."/>
            <person name="Singh A."/>
            <person name="Wilkins M.J."/>
            <person name="Karaoz U."/>
            <person name="Brodie E.L."/>
            <person name="Williams K.H."/>
            <person name="Hubbard S.S."/>
            <person name="Banfield J.F."/>
        </authorList>
    </citation>
    <scope>NUCLEOTIDE SEQUENCE [LARGE SCALE GENOMIC DNA]</scope>
</reference>
<dbReference type="Gene3D" id="3.40.50.10540">
    <property type="entry name" value="Crotonobetainyl-coa:carnitine coa-transferase, domain 1"/>
    <property type="match status" value="1"/>
</dbReference>